<evidence type="ECO:0000256" key="1">
    <source>
        <dbReference type="ARBA" id="ARBA00004496"/>
    </source>
</evidence>
<proteinExistence type="inferred from homology"/>
<comment type="subcellular location">
    <subcellularLocation>
        <location evidence="1 9">Cytoplasm</location>
    </subcellularLocation>
</comment>
<dbReference type="PANTHER" id="PTHR43450">
    <property type="entry name" value="ASPARTYL-TRNA SYNTHETASE"/>
    <property type="match status" value="1"/>
</dbReference>
<evidence type="ECO:0000256" key="8">
    <source>
        <dbReference type="ARBA" id="ARBA00023146"/>
    </source>
</evidence>
<dbReference type="RefSeq" id="WP_271715850.1">
    <property type="nucleotide sequence ID" value="NZ_AP024169.1"/>
</dbReference>
<comment type="function">
    <text evidence="9">Catalyzes the attachment of L-aspartate to tRNA(Asp) in a two-step reaction: L-aspartate is first activated by ATP to form Asp-AMP and then transferred to the acceptor end of tRNA(Asp).</text>
</comment>
<dbReference type="EMBL" id="AP024169">
    <property type="protein sequence ID" value="BCN30646.1"/>
    <property type="molecule type" value="Genomic_DNA"/>
</dbReference>
<dbReference type="GO" id="GO:0140096">
    <property type="term" value="F:catalytic activity, acting on a protein"/>
    <property type="evidence" value="ECO:0007669"/>
    <property type="project" value="UniProtKB-ARBA"/>
</dbReference>
<evidence type="ECO:0000313" key="12">
    <source>
        <dbReference type="Proteomes" id="UP000595897"/>
    </source>
</evidence>
<feature type="domain" description="Aminoacyl-transfer RNA synthetases class-II family profile" evidence="10">
    <location>
        <begin position="141"/>
        <end position="441"/>
    </location>
</feature>
<feature type="binding site" evidence="9">
    <location>
        <position position="371"/>
    </location>
    <ligand>
        <name>L-aspartate</name>
        <dbReference type="ChEBI" id="CHEBI:29991"/>
    </ligand>
</feature>
<keyword evidence="4 9" id="KW-0436">Ligase</keyword>
<dbReference type="GO" id="GO:0005829">
    <property type="term" value="C:cytosol"/>
    <property type="evidence" value="ECO:0007669"/>
    <property type="project" value="TreeGrafter"/>
</dbReference>
<dbReference type="PANTHER" id="PTHR43450:SF1">
    <property type="entry name" value="ASPARTATE--TRNA LIGASE, CYTOPLASMIC"/>
    <property type="match status" value="1"/>
</dbReference>
<dbReference type="InterPro" id="IPR006195">
    <property type="entry name" value="aa-tRNA-synth_II"/>
</dbReference>
<dbReference type="GO" id="GO:0004815">
    <property type="term" value="F:aspartate-tRNA ligase activity"/>
    <property type="evidence" value="ECO:0007669"/>
    <property type="project" value="UniProtKB-UniRule"/>
</dbReference>
<keyword evidence="5 9" id="KW-0547">Nucleotide-binding</keyword>
<dbReference type="KEGG" id="ahb:bsdtb5_19410"/>
<feature type="binding site" evidence="9">
    <location>
        <position position="367"/>
    </location>
    <ligand>
        <name>L-aspartate</name>
        <dbReference type="ChEBI" id="CHEBI:29991"/>
    </ligand>
</feature>
<dbReference type="CDD" id="cd00776">
    <property type="entry name" value="AsxRS_core"/>
    <property type="match status" value="1"/>
</dbReference>
<comment type="catalytic activity">
    <reaction evidence="9">
        <text>tRNA(Asp) + L-aspartate + ATP = L-aspartyl-tRNA(Asp) + AMP + diphosphate</text>
        <dbReference type="Rhea" id="RHEA:19649"/>
        <dbReference type="Rhea" id="RHEA-COMP:9660"/>
        <dbReference type="Rhea" id="RHEA-COMP:9678"/>
        <dbReference type="ChEBI" id="CHEBI:29991"/>
        <dbReference type="ChEBI" id="CHEBI:30616"/>
        <dbReference type="ChEBI" id="CHEBI:33019"/>
        <dbReference type="ChEBI" id="CHEBI:78442"/>
        <dbReference type="ChEBI" id="CHEBI:78516"/>
        <dbReference type="ChEBI" id="CHEBI:456215"/>
        <dbReference type="EC" id="6.1.1.12"/>
    </reaction>
</comment>
<feature type="binding site" evidence="9">
    <location>
        <position position="174"/>
    </location>
    <ligand>
        <name>L-aspartate</name>
        <dbReference type="ChEBI" id="CHEBI:29991"/>
    </ligand>
</feature>
<accession>A0A7R7EL72</accession>
<dbReference type="EC" id="6.1.1.12" evidence="9"/>
<dbReference type="HAMAP" id="MF_02075">
    <property type="entry name" value="Asp_tRNA_synth_type2"/>
    <property type="match status" value="1"/>
</dbReference>
<dbReference type="InterPro" id="IPR004364">
    <property type="entry name" value="Aa-tRNA-synt_II"/>
</dbReference>
<feature type="binding site" evidence="9">
    <location>
        <position position="217"/>
    </location>
    <ligand>
        <name>L-aspartate</name>
        <dbReference type="ChEBI" id="CHEBI:29991"/>
    </ligand>
</feature>
<feature type="binding site" evidence="9">
    <location>
        <begin position="412"/>
        <end position="415"/>
    </location>
    <ligand>
        <name>ATP</name>
        <dbReference type="ChEBI" id="CHEBI:30616"/>
    </ligand>
</feature>
<evidence type="ECO:0000256" key="9">
    <source>
        <dbReference type="HAMAP-Rule" id="MF_02075"/>
    </source>
</evidence>
<evidence type="ECO:0000256" key="2">
    <source>
        <dbReference type="ARBA" id="ARBA00005312"/>
    </source>
</evidence>
<feature type="binding site" evidence="9">
    <location>
        <begin position="225"/>
        <end position="227"/>
    </location>
    <ligand>
        <name>ATP</name>
        <dbReference type="ChEBI" id="CHEBI:30616"/>
    </ligand>
</feature>
<protein>
    <recommendedName>
        <fullName evidence="9">Aspartate--tRNA ligase</fullName>
        <ecNumber evidence="9">6.1.1.12</ecNumber>
    </recommendedName>
    <alternativeName>
        <fullName evidence="9">Aspartyl-tRNA synthetase</fullName>
        <shortName evidence="9">AspRS</shortName>
    </alternativeName>
</protein>
<organism evidence="11 12">
    <name type="scientific">Anaeromicropila herbilytica</name>
    <dbReference type="NCBI Taxonomy" id="2785025"/>
    <lineage>
        <taxon>Bacteria</taxon>
        <taxon>Bacillati</taxon>
        <taxon>Bacillota</taxon>
        <taxon>Clostridia</taxon>
        <taxon>Lachnospirales</taxon>
        <taxon>Lachnospiraceae</taxon>
        <taxon>Anaeromicropila</taxon>
    </lineage>
</organism>
<dbReference type="GO" id="GO:0017101">
    <property type="term" value="C:aminoacyl-tRNA synthetase multienzyme complex"/>
    <property type="evidence" value="ECO:0007669"/>
    <property type="project" value="TreeGrafter"/>
</dbReference>
<sequence length="441" mass="51702">MEYINGIEHEEILKIEELRKHIGETVKIHGFVYKIRKMKGFAFIILRTSRRLVQCIYSEEFSEFTLSELMEESCINVIGTIVSDTRSKVGYEIQMKQIEILSTPNEESPVVINNKSMEMSLDTLLNSRPITLRNEKERAIFKIQAGICKGFRSFLEENQFTEIHTPKIVATGAEGGANIFPIEYFKKEAYLAQSPQFYKQMMVGVFERVYEIAPVFRAEKHDTSRHLNEYTSVDFEMGFIESYVDIMKMETRMIYSTLELLKEEYRYELELLKVNIPSITEIPTIKFMEAKQLIAKEYRRDIQDYYDFEPEEEKLLSECIKKITGSDFVFVTHYPSEKRPFYAMDDKNNKNTTLSFDLLFRGLEITTGGQRIHNYKEQMMKLKSRSMNAELFESYLMMHKHGMPPHGGLGLGLERFTARLLELENVRYATLFPRDINRVTP</sequence>
<comment type="caution">
    <text evidence="9">Lacks conserved residue(s) required for the propagation of feature annotation.</text>
</comment>
<comment type="similarity">
    <text evidence="2 9">Belongs to the class-II aminoacyl-tRNA synthetase family. Type 2 subfamily.</text>
</comment>
<feature type="binding site" evidence="9">
    <location>
        <begin position="217"/>
        <end position="219"/>
    </location>
    <ligand>
        <name>ATP</name>
        <dbReference type="ChEBI" id="CHEBI:30616"/>
    </ligand>
</feature>
<evidence type="ECO:0000256" key="4">
    <source>
        <dbReference type="ARBA" id="ARBA00022598"/>
    </source>
</evidence>
<gene>
    <name evidence="11" type="primary">aspC_2</name>
    <name evidence="9" type="synonym">aspS</name>
    <name evidence="11" type="ORF">bsdtb5_19410</name>
</gene>
<name>A0A7R7EL72_9FIRM</name>
<dbReference type="InterPro" id="IPR045864">
    <property type="entry name" value="aa-tRNA-synth_II/BPL/LPL"/>
</dbReference>
<dbReference type="Gene3D" id="2.40.50.140">
    <property type="entry name" value="Nucleic acid-binding proteins"/>
    <property type="match status" value="1"/>
</dbReference>
<dbReference type="InterPro" id="IPR004365">
    <property type="entry name" value="NA-bd_OB_tRNA"/>
</dbReference>
<dbReference type="Gene3D" id="3.30.930.10">
    <property type="entry name" value="Bira Bifunctional Protein, Domain 2"/>
    <property type="match status" value="1"/>
</dbReference>
<dbReference type="InterPro" id="IPR012340">
    <property type="entry name" value="NA-bd_OB-fold"/>
</dbReference>
<dbReference type="GO" id="GO:0003723">
    <property type="term" value="F:RNA binding"/>
    <property type="evidence" value="ECO:0007669"/>
    <property type="project" value="TreeGrafter"/>
</dbReference>
<dbReference type="PROSITE" id="PS50862">
    <property type="entry name" value="AA_TRNA_LIGASE_II"/>
    <property type="match status" value="1"/>
</dbReference>
<evidence type="ECO:0000256" key="6">
    <source>
        <dbReference type="ARBA" id="ARBA00022840"/>
    </source>
</evidence>
<dbReference type="GO" id="GO:0006422">
    <property type="term" value="P:aspartyl-tRNA aminoacylation"/>
    <property type="evidence" value="ECO:0007669"/>
    <property type="project" value="UniProtKB-UniRule"/>
</dbReference>
<keyword evidence="6 9" id="KW-0067">ATP-binding</keyword>
<dbReference type="InterPro" id="IPR004523">
    <property type="entry name" value="Asp-tRNA_synthase_2"/>
</dbReference>
<evidence type="ECO:0000256" key="5">
    <source>
        <dbReference type="ARBA" id="ARBA00022741"/>
    </source>
</evidence>
<dbReference type="Pfam" id="PF00152">
    <property type="entry name" value="tRNA-synt_2"/>
    <property type="match status" value="1"/>
</dbReference>
<evidence type="ECO:0000256" key="3">
    <source>
        <dbReference type="ARBA" id="ARBA00022490"/>
    </source>
</evidence>
<dbReference type="NCBIfam" id="TIGR00458">
    <property type="entry name" value="aspS_nondisc"/>
    <property type="match status" value="1"/>
</dbReference>
<dbReference type="AlphaFoldDB" id="A0A7R7EL72"/>
<feature type="binding site" evidence="9">
    <location>
        <position position="364"/>
    </location>
    <ligand>
        <name>ATP</name>
        <dbReference type="ChEBI" id="CHEBI:30616"/>
    </ligand>
</feature>
<evidence type="ECO:0000256" key="7">
    <source>
        <dbReference type="ARBA" id="ARBA00022917"/>
    </source>
</evidence>
<dbReference type="FunFam" id="3.30.930.10:FF:000038">
    <property type="entry name" value="Aspartate--tRNA ligase"/>
    <property type="match status" value="1"/>
</dbReference>
<dbReference type="SUPFAM" id="SSF50249">
    <property type="entry name" value="Nucleic acid-binding proteins"/>
    <property type="match status" value="1"/>
</dbReference>
<dbReference type="Proteomes" id="UP000595897">
    <property type="component" value="Chromosome"/>
</dbReference>
<evidence type="ECO:0000259" key="10">
    <source>
        <dbReference type="PROSITE" id="PS50862"/>
    </source>
</evidence>
<dbReference type="SUPFAM" id="SSF55681">
    <property type="entry name" value="Class II aaRS and biotin synthetases"/>
    <property type="match status" value="1"/>
</dbReference>
<keyword evidence="7 9" id="KW-0648">Protein biosynthesis</keyword>
<keyword evidence="12" id="KW-1185">Reference proteome</keyword>
<comment type="subunit">
    <text evidence="9">Homodimer.</text>
</comment>
<keyword evidence="3 9" id="KW-0963">Cytoplasm</keyword>
<feature type="region of interest" description="Aspartate" evidence="9">
    <location>
        <begin position="196"/>
        <end position="199"/>
    </location>
</feature>
<reference evidence="11 12" key="1">
    <citation type="submission" date="2020-11" db="EMBL/GenBank/DDBJ databases">
        <title>Draft genome sequencing of a Lachnospiraceae strain isolated from anoxic soil subjected to BSD treatment.</title>
        <authorList>
            <person name="Uek A."/>
            <person name="Tonouchi A."/>
        </authorList>
    </citation>
    <scope>NUCLEOTIDE SEQUENCE [LARGE SCALE GENOMIC DNA]</scope>
    <source>
        <strain evidence="11 12">TB5</strain>
    </source>
</reference>
<dbReference type="InterPro" id="IPR002312">
    <property type="entry name" value="Asp/Asn-tRNA-synth_IIb"/>
</dbReference>
<dbReference type="NCBIfam" id="NF003483">
    <property type="entry name" value="PRK05159.1"/>
    <property type="match status" value="1"/>
</dbReference>
<dbReference type="GO" id="GO:0005524">
    <property type="term" value="F:ATP binding"/>
    <property type="evidence" value="ECO:0007669"/>
    <property type="project" value="UniProtKB-UniRule"/>
</dbReference>
<keyword evidence="8 9" id="KW-0030">Aminoacyl-tRNA synthetase</keyword>
<dbReference type="GO" id="GO:0016740">
    <property type="term" value="F:transferase activity"/>
    <property type="evidence" value="ECO:0007669"/>
    <property type="project" value="UniProtKB-ARBA"/>
</dbReference>
<dbReference type="Pfam" id="PF01336">
    <property type="entry name" value="tRNA_anti-codon"/>
    <property type="match status" value="1"/>
</dbReference>
<evidence type="ECO:0000313" key="11">
    <source>
        <dbReference type="EMBL" id="BCN30646.1"/>
    </source>
</evidence>
<dbReference type="PRINTS" id="PR01042">
    <property type="entry name" value="TRNASYNTHASP"/>
</dbReference>